<dbReference type="FunFam" id="2.40.50.40:FF:000017">
    <property type="entry name" value="chromodomain-helicase-DNA-binding protein 3 isoform X3"/>
    <property type="match status" value="1"/>
</dbReference>
<dbReference type="InterPro" id="IPR009463">
    <property type="entry name" value="DUF1087"/>
</dbReference>
<keyword evidence="7 17" id="KW-0863">Zinc-finger</keyword>
<dbReference type="PROSITE" id="PS51192">
    <property type="entry name" value="HELICASE_ATP_BIND_1"/>
    <property type="match status" value="1"/>
</dbReference>
<feature type="domain" description="Chromo" evidence="19">
    <location>
        <begin position="346"/>
        <end position="432"/>
    </location>
</feature>
<dbReference type="FunFam" id="1.10.10.60:FF:000037">
    <property type="entry name" value="chromodomain-helicase-DNA-binding protein 3 isoform X1"/>
    <property type="match status" value="1"/>
</dbReference>
<feature type="compositionally biased region" description="Acidic residues" evidence="18">
    <location>
        <begin position="276"/>
        <end position="289"/>
    </location>
</feature>
<dbReference type="GeneTree" id="ENSGT00940000155088"/>
<evidence type="ECO:0000256" key="4">
    <source>
        <dbReference type="ARBA" id="ARBA00022723"/>
    </source>
</evidence>
<dbReference type="InterPro" id="IPR009462">
    <property type="entry name" value="CHD_II_SANT-like"/>
</dbReference>
<accession>A0A3Q2GAE9</accession>
<feature type="region of interest" description="Disordered" evidence="18">
    <location>
        <begin position="1765"/>
        <end position="1784"/>
    </location>
</feature>
<evidence type="ECO:0000256" key="13">
    <source>
        <dbReference type="ARBA" id="ARBA00023125"/>
    </source>
</evidence>
<feature type="domain" description="Chromo" evidence="19">
    <location>
        <begin position="469"/>
        <end position="504"/>
    </location>
</feature>
<reference evidence="23" key="2">
    <citation type="submission" date="2025-09" db="UniProtKB">
        <authorList>
            <consortium name="Ensembl"/>
        </authorList>
    </citation>
    <scope>IDENTIFICATION</scope>
</reference>
<dbReference type="FunFam" id="2.40.50.40:FF:000003">
    <property type="entry name" value="chromodomain-helicase-DNA-binding protein 3 isoform X1"/>
    <property type="match status" value="1"/>
</dbReference>
<evidence type="ECO:0000256" key="12">
    <source>
        <dbReference type="ARBA" id="ARBA00023015"/>
    </source>
</evidence>
<feature type="domain" description="Helicase ATP-binding" evidence="21">
    <location>
        <begin position="586"/>
        <end position="770"/>
    </location>
</feature>
<keyword evidence="15" id="KW-0539">Nucleus</keyword>
<feature type="compositionally biased region" description="Basic and acidic residues" evidence="18">
    <location>
        <begin position="1402"/>
        <end position="1426"/>
    </location>
</feature>
<protein>
    <submittedName>
        <fullName evidence="23">Chromodomain helicase DNA binding protein 4a</fullName>
    </submittedName>
</protein>
<dbReference type="PANTHER" id="PTHR45623">
    <property type="entry name" value="CHROMODOMAIN-HELICASE-DNA-BINDING PROTEIN 3-RELATED-RELATED"/>
    <property type="match status" value="1"/>
</dbReference>
<dbReference type="Gene3D" id="3.40.50.300">
    <property type="entry name" value="P-loop containing nucleotide triphosphate hydrolases"/>
    <property type="match status" value="1"/>
</dbReference>
<dbReference type="PROSITE" id="PS50013">
    <property type="entry name" value="CHROMO_2"/>
    <property type="match status" value="2"/>
</dbReference>
<dbReference type="Gene3D" id="3.40.50.10810">
    <property type="entry name" value="Tandem AAA-ATPase domain"/>
    <property type="match status" value="1"/>
</dbReference>
<dbReference type="Pfam" id="PF00271">
    <property type="entry name" value="Helicase_C"/>
    <property type="match status" value="1"/>
</dbReference>
<dbReference type="GO" id="GO:0016887">
    <property type="term" value="F:ATP hydrolysis activity"/>
    <property type="evidence" value="ECO:0007669"/>
    <property type="project" value="TreeGrafter"/>
</dbReference>
<evidence type="ECO:0000256" key="18">
    <source>
        <dbReference type="SAM" id="MobiDB-lite"/>
    </source>
</evidence>
<dbReference type="InterPro" id="IPR013083">
    <property type="entry name" value="Znf_RING/FYVE/PHD"/>
</dbReference>
<dbReference type="Gene3D" id="2.40.50.40">
    <property type="match status" value="2"/>
</dbReference>
<dbReference type="InterPro" id="IPR002464">
    <property type="entry name" value="DNA/RNA_helicase_DEAH_CS"/>
</dbReference>
<dbReference type="SMART" id="SM00249">
    <property type="entry name" value="PHD"/>
    <property type="match status" value="2"/>
</dbReference>
<dbReference type="Pfam" id="PF00385">
    <property type="entry name" value="Chromo"/>
    <property type="match status" value="1"/>
</dbReference>
<dbReference type="Ensembl" id="ENSCVAT00000011833.1">
    <property type="protein sequence ID" value="ENSCVAP00000021425.1"/>
    <property type="gene ID" value="ENSCVAG00000004940.1"/>
</dbReference>
<dbReference type="Pfam" id="PF00628">
    <property type="entry name" value="PHD"/>
    <property type="match status" value="2"/>
</dbReference>
<evidence type="ECO:0000256" key="8">
    <source>
        <dbReference type="ARBA" id="ARBA00022801"/>
    </source>
</evidence>
<dbReference type="InterPro" id="IPR038718">
    <property type="entry name" value="SNF2-like_sf"/>
</dbReference>
<keyword evidence="4" id="KW-0479">Metal-binding</keyword>
<feature type="compositionally biased region" description="Pro residues" evidence="18">
    <location>
        <begin position="89"/>
        <end position="105"/>
    </location>
</feature>
<dbReference type="Gene3D" id="1.10.10.60">
    <property type="entry name" value="Homeodomain-like"/>
    <property type="match status" value="1"/>
</dbReference>
<evidence type="ECO:0000256" key="11">
    <source>
        <dbReference type="ARBA" id="ARBA00022853"/>
    </source>
</evidence>
<evidence type="ECO:0000259" key="20">
    <source>
        <dbReference type="PROSITE" id="PS50016"/>
    </source>
</evidence>
<dbReference type="InterPro" id="IPR049730">
    <property type="entry name" value="SNF2/RAD54-like_C"/>
</dbReference>
<dbReference type="InterPro" id="IPR014001">
    <property type="entry name" value="Helicase_ATP-bd"/>
</dbReference>
<dbReference type="GO" id="GO:0042393">
    <property type="term" value="F:histone binding"/>
    <property type="evidence" value="ECO:0007669"/>
    <property type="project" value="TreeGrafter"/>
</dbReference>
<name>A0A3Q2GAE9_CYPVA</name>
<dbReference type="Pfam" id="PF06465">
    <property type="entry name" value="DUF1087"/>
    <property type="match status" value="1"/>
</dbReference>
<feature type="region of interest" description="Disordered" evidence="18">
    <location>
        <begin position="1373"/>
        <end position="1560"/>
    </location>
</feature>
<dbReference type="PROSITE" id="PS00690">
    <property type="entry name" value="DEAH_ATP_HELICASE"/>
    <property type="match status" value="1"/>
</dbReference>
<evidence type="ECO:0000256" key="1">
    <source>
        <dbReference type="ARBA" id="ARBA00004123"/>
    </source>
</evidence>
<keyword evidence="5" id="KW-0677">Repeat</keyword>
<dbReference type="InterPro" id="IPR016197">
    <property type="entry name" value="Chromo-like_dom_sf"/>
</dbReference>
<proteinExistence type="inferred from homology"/>
<keyword evidence="12" id="KW-0805">Transcription regulation</keyword>
<dbReference type="Pfam" id="PF06461">
    <property type="entry name" value="CHDII_SANT-like"/>
    <property type="match status" value="1"/>
</dbReference>
<dbReference type="Pfam" id="PF08073">
    <property type="entry name" value="CHDNT"/>
    <property type="match status" value="1"/>
</dbReference>
<evidence type="ECO:0000256" key="2">
    <source>
        <dbReference type="ARBA" id="ARBA00007025"/>
    </source>
</evidence>
<evidence type="ECO:0000259" key="19">
    <source>
        <dbReference type="PROSITE" id="PS50013"/>
    </source>
</evidence>
<dbReference type="PROSITE" id="PS51194">
    <property type="entry name" value="HELICASE_CTER"/>
    <property type="match status" value="1"/>
</dbReference>
<reference evidence="23" key="1">
    <citation type="submission" date="2025-08" db="UniProtKB">
        <authorList>
            <consortium name="Ensembl"/>
        </authorList>
    </citation>
    <scope>IDENTIFICATION</scope>
</reference>
<dbReference type="SMART" id="SM00490">
    <property type="entry name" value="HELICc"/>
    <property type="match status" value="1"/>
</dbReference>
<feature type="compositionally biased region" description="Polar residues" evidence="18">
    <location>
        <begin position="1382"/>
        <end position="1395"/>
    </location>
</feature>
<dbReference type="GO" id="GO:0003677">
    <property type="term" value="F:DNA binding"/>
    <property type="evidence" value="ECO:0007669"/>
    <property type="project" value="UniProtKB-KW"/>
</dbReference>
<dbReference type="SMART" id="SM00487">
    <property type="entry name" value="DEXDc"/>
    <property type="match status" value="1"/>
</dbReference>
<evidence type="ECO:0000256" key="7">
    <source>
        <dbReference type="ARBA" id="ARBA00022771"/>
    </source>
</evidence>
<evidence type="ECO:0000313" key="23">
    <source>
        <dbReference type="Ensembl" id="ENSCVAP00000021425.1"/>
    </source>
</evidence>
<dbReference type="InterPro" id="IPR001965">
    <property type="entry name" value="Znf_PHD"/>
</dbReference>
<dbReference type="Proteomes" id="UP000265020">
    <property type="component" value="Unassembled WGS sequence"/>
</dbReference>
<feature type="domain" description="Helicase C-terminal" evidence="22">
    <location>
        <begin position="902"/>
        <end position="1051"/>
    </location>
</feature>
<feature type="compositionally biased region" description="Low complexity" evidence="18">
    <location>
        <begin position="175"/>
        <end position="189"/>
    </location>
</feature>
<keyword evidence="3" id="KW-0597">Phosphoprotein</keyword>
<feature type="compositionally biased region" description="Basic residues" evidence="18">
    <location>
        <begin position="190"/>
        <end position="204"/>
    </location>
</feature>
<dbReference type="SUPFAM" id="SSF52540">
    <property type="entry name" value="P-loop containing nucleoside triphosphate hydrolases"/>
    <property type="match status" value="2"/>
</dbReference>
<organism evidence="23 24">
    <name type="scientific">Cyprinodon variegatus</name>
    <name type="common">Sheepshead minnow</name>
    <dbReference type="NCBI Taxonomy" id="28743"/>
    <lineage>
        <taxon>Eukaryota</taxon>
        <taxon>Metazoa</taxon>
        <taxon>Chordata</taxon>
        <taxon>Craniata</taxon>
        <taxon>Vertebrata</taxon>
        <taxon>Euteleostomi</taxon>
        <taxon>Actinopterygii</taxon>
        <taxon>Neopterygii</taxon>
        <taxon>Teleostei</taxon>
        <taxon>Neoteleostei</taxon>
        <taxon>Acanthomorphata</taxon>
        <taxon>Ovalentaria</taxon>
        <taxon>Atherinomorphae</taxon>
        <taxon>Cyprinodontiformes</taxon>
        <taxon>Cyprinodontidae</taxon>
        <taxon>Cyprinodon</taxon>
    </lineage>
</organism>
<evidence type="ECO:0000259" key="22">
    <source>
        <dbReference type="PROSITE" id="PS51194"/>
    </source>
</evidence>
<feature type="region of interest" description="Disordered" evidence="18">
    <location>
        <begin position="1187"/>
        <end position="1248"/>
    </location>
</feature>
<keyword evidence="9" id="KW-0862">Zinc</keyword>
<feature type="region of interest" description="Disordered" evidence="18">
    <location>
        <begin position="89"/>
        <end position="214"/>
    </location>
</feature>
<dbReference type="InterPro" id="IPR000953">
    <property type="entry name" value="Chromo/chromo_shadow_dom"/>
</dbReference>
<dbReference type="CDD" id="cd15531">
    <property type="entry name" value="PHD1_CHD_II"/>
    <property type="match status" value="1"/>
</dbReference>
<evidence type="ECO:0000256" key="10">
    <source>
        <dbReference type="ARBA" id="ARBA00022840"/>
    </source>
</evidence>
<dbReference type="InterPro" id="IPR027417">
    <property type="entry name" value="P-loop_NTPase"/>
</dbReference>
<evidence type="ECO:0000256" key="6">
    <source>
        <dbReference type="ARBA" id="ARBA00022741"/>
    </source>
</evidence>
<dbReference type="SMART" id="SM00298">
    <property type="entry name" value="CHROMO"/>
    <property type="match status" value="2"/>
</dbReference>
<dbReference type="Pfam" id="PF08074">
    <property type="entry name" value="CHDCT2"/>
    <property type="match status" value="1"/>
</dbReference>
<dbReference type="SMART" id="SM01147">
    <property type="entry name" value="DUF1087"/>
    <property type="match status" value="1"/>
</dbReference>
<comment type="catalytic activity">
    <reaction evidence="16">
        <text>ATP + H2O = ADP + phosphate + H(+)</text>
        <dbReference type="Rhea" id="RHEA:13065"/>
        <dbReference type="ChEBI" id="CHEBI:15377"/>
        <dbReference type="ChEBI" id="CHEBI:15378"/>
        <dbReference type="ChEBI" id="CHEBI:30616"/>
        <dbReference type="ChEBI" id="CHEBI:43474"/>
        <dbReference type="ChEBI" id="CHEBI:456216"/>
    </reaction>
</comment>
<dbReference type="FunFam" id="3.30.40.10:FF:000001">
    <property type="entry name" value="chromodomain-helicase-DNA-binding protein 3 isoform X1"/>
    <property type="match status" value="1"/>
</dbReference>
<dbReference type="GO" id="GO:0140658">
    <property type="term" value="F:ATP-dependent chromatin remodeler activity"/>
    <property type="evidence" value="ECO:0007669"/>
    <property type="project" value="TreeGrafter"/>
</dbReference>
<evidence type="ECO:0000256" key="9">
    <source>
        <dbReference type="ARBA" id="ARBA00022833"/>
    </source>
</evidence>
<dbReference type="SUPFAM" id="SSF57903">
    <property type="entry name" value="FYVE/PHD zinc finger"/>
    <property type="match status" value="1"/>
</dbReference>
<feature type="domain" description="PHD-type" evidence="20">
    <location>
        <begin position="218"/>
        <end position="265"/>
    </location>
</feature>
<keyword evidence="6" id="KW-0547">Nucleotide-binding</keyword>
<dbReference type="InterPro" id="IPR011011">
    <property type="entry name" value="Znf_FYVE_PHD"/>
</dbReference>
<dbReference type="PROSITE" id="PS50016">
    <property type="entry name" value="ZF_PHD_2"/>
    <property type="match status" value="2"/>
</dbReference>
<evidence type="ECO:0000256" key="15">
    <source>
        <dbReference type="ARBA" id="ARBA00023242"/>
    </source>
</evidence>
<dbReference type="GO" id="GO:0016581">
    <property type="term" value="C:NuRD complex"/>
    <property type="evidence" value="ECO:0007669"/>
    <property type="project" value="TreeGrafter"/>
</dbReference>
<comment type="similarity">
    <text evidence="2">Belongs to the SNF2/RAD54 helicase family.</text>
</comment>
<evidence type="ECO:0000256" key="3">
    <source>
        <dbReference type="ARBA" id="ARBA00022553"/>
    </source>
</evidence>
<dbReference type="Pfam" id="PF00176">
    <property type="entry name" value="SNF2-rel_dom"/>
    <property type="match status" value="1"/>
</dbReference>
<dbReference type="GO" id="GO:0008270">
    <property type="term" value="F:zinc ion binding"/>
    <property type="evidence" value="ECO:0007669"/>
    <property type="project" value="UniProtKB-KW"/>
</dbReference>
<dbReference type="InterPro" id="IPR019787">
    <property type="entry name" value="Znf_PHD-finger"/>
</dbReference>
<dbReference type="FunFam" id="3.40.50.300:FF:000015">
    <property type="entry name" value="chromodomain-helicase-DNA-binding protein 9 isoform X1"/>
    <property type="match status" value="1"/>
</dbReference>
<feature type="domain" description="PHD-type" evidence="20">
    <location>
        <begin position="295"/>
        <end position="342"/>
    </location>
</feature>
<dbReference type="FunFam" id="3.30.40.10:FF:000011">
    <property type="entry name" value="chromodomain-helicase-DNA-binding protein 4 isoform X1"/>
    <property type="match status" value="1"/>
</dbReference>
<dbReference type="CDD" id="cd18056">
    <property type="entry name" value="DEXHc_CHD4"/>
    <property type="match status" value="1"/>
</dbReference>
<dbReference type="CDD" id="cd15532">
    <property type="entry name" value="PHD2_CHD_II"/>
    <property type="match status" value="1"/>
</dbReference>
<sequence length="1784" mass="202673">MEDIDHVFTEEDYRSLTNYKAFSQFVRPLIAAKNPKIAVSKMMMVLGAKWREFSTNNPLRGAAAANAALATANIPAAVETMVAEVTPAAEPPAAPVEPVQAPAPPLRKAKTKEGKGPNARKKSKPAPKPQDKKNNAKTKKVAPLKIKLGGFNSKRKRSSSEEDEPDVDSEFENGSINSVSISEGSNSRSSRSKKKLSKNKPKRKKETEDGDGYETDHQDYCEVCQQGGEIILCDTCPRAYHMVCLDPDMEKAPEGTWSCPHCEKEGIQWEARDDASEGEEDNGDTGEMEEDDHHMEFCRVCKDGGELLCCDSCPSSYHIHCLNPPLPEIPNGEWICPRCTCPPLKGKVQKILTWRWGDPPPPTPVPRPPDLPADAPDPAPLAGRSEREFFAKWCNMSYWHCSWVTELQLEINCQVMFRNYQRKNDMDEPPPVDFGEGEEDKFLKRKHKDPMYTHLEEKYLRYGIKFEWLMIHRILNHSVDRKNNVHYLIKWRELAYDQATWESEDMDIPEFDTYKVQYWNHRELMMGDEGRPGKKIKVKGRVKRPERPPENPVVDPTIKFERQPDYLDSTGGTLHPYQLEGLNWLRFSWAQGTDTILADEMGLGKTVQTAVFLYSLYKEGHSKGPFLVSAPLSTIINWEREFEMWAPDMYVVTYVGDKDSRAVIRENEFSFEDNAIRGGKKASRMKKDSSIKFHVLLTSYELITIDMAILGSIDWACLVVDEAHRLKNNQSKFFRVLNNYPLQHKLLLTGTPLQNNLEELFHLLNFLTPERFNNLEVFLEEFADIAKEDQIKKLHDMLGPHMLRRLKADVFKHMPSKTELIVRVELSPMQKKYYKFILTKNFEALNTKGGGNQVSLLNVVMDLKKCCNHPYLFPGAAMEAPKLPNGMYDGSALTKSSGKLMLLQKMMRKLKEGGHRVLIFSQMTKMLDLLEDFLENEGYKYERIDGGITGGMRQEAIDRFNAPGAQQFAFLLSTRAGGLGINLATADTVIIYDSDWNPHNDVQAFSRAHRIGQNKKVMIYRFVTKASVEERITQVAKKKMMLTHLVVRPGLGSKTGSMSKQELDDILKFGTEELFKDDGEGENKEDDSSVIHYDDKAIERLLDRNQDATDDTELQSMNEYLSSFKVAQYVVKDEEEEEEEVQREIIKQEESVDPDYWEKLLRHHYEQQQEDLARNLGKGKRIRKQVNYNDGSQEDRADWQDDQSDGQSDYSVASEEGDEDFDERSEANSRRPNRKGLRNDKDKPLPPLLARVGGNIEVLGFNSRQRKAFLNAVMRYGMPPQDAFTTQWLVRDLRGKSEKEFKAYVSLFMRHLCEPGADGAETFADGVPREGLSRQHVLTRIGVMSLIRKKVQEFEHVNGQWSMPWMADLEENKRAQPDSPGKTPSTGTPADTQPNTPAPDAPKNEEASKEGEKEAKKEGEAEKNGKEPVSANNEVIAIPDEEEKNPSAEQEKKNGDEPMETDKPSNGEAESVKEKEGEAEKDGEGEKKSSEGGEESKPSADAKTEKEEKMDTTPPTEEKKGNVKDEKEAPKTEEASKLQNGDGSKEGVASTASGVSEEKKKAKTRFMFNIADGGFTELHSLWQNEERAATVTKKTNEIWHRRHDYWLLAGIIQHGYARWQDIQNDVRFAILNEPFKGEMNRGNFLEIKNKFLARRFKLLEQALVIEEQLRRAAYLNMSEDPSHPSMALNTRFSEVECLAESHQHLSKESMSGNKPANAVLHKVLKQLEELLSDMKADVTRLPATIARIPPVAVRLQMSERNILSRLASRGPETQTQTQQASLEV</sequence>
<dbReference type="CDD" id="cd18793">
    <property type="entry name" value="SF2_C_SNF"/>
    <property type="match status" value="1"/>
</dbReference>
<dbReference type="GO" id="GO:0005524">
    <property type="term" value="F:ATP binding"/>
    <property type="evidence" value="ECO:0007669"/>
    <property type="project" value="UniProtKB-KW"/>
</dbReference>
<dbReference type="Gene3D" id="3.30.40.10">
    <property type="entry name" value="Zinc/RING finger domain, C3HC4 (zinc finger)"/>
    <property type="match status" value="2"/>
</dbReference>
<keyword evidence="24" id="KW-1185">Reference proteome</keyword>
<dbReference type="CDD" id="cd18662">
    <property type="entry name" value="CD2_tandem_CHD3-4_like"/>
    <property type="match status" value="1"/>
</dbReference>
<keyword evidence="8" id="KW-0378">Hydrolase</keyword>
<evidence type="ECO:0000256" key="14">
    <source>
        <dbReference type="ARBA" id="ARBA00023163"/>
    </source>
</evidence>
<keyword evidence="14" id="KW-0804">Transcription</keyword>
<dbReference type="InterPro" id="IPR001650">
    <property type="entry name" value="Helicase_C-like"/>
</dbReference>
<evidence type="ECO:0000259" key="21">
    <source>
        <dbReference type="PROSITE" id="PS51192"/>
    </source>
</evidence>
<dbReference type="CDD" id="cd18667">
    <property type="entry name" value="CD1_tandem_CHD3-4_like"/>
    <property type="match status" value="1"/>
</dbReference>
<evidence type="ECO:0000256" key="16">
    <source>
        <dbReference type="ARBA" id="ARBA00049360"/>
    </source>
</evidence>
<evidence type="ECO:0000313" key="24">
    <source>
        <dbReference type="Proteomes" id="UP000265020"/>
    </source>
</evidence>
<feature type="region of interest" description="Disordered" evidence="18">
    <location>
        <begin position="270"/>
        <end position="289"/>
    </location>
</feature>
<keyword evidence="11" id="KW-0156">Chromatin regulator</keyword>
<dbReference type="InterPro" id="IPR019786">
    <property type="entry name" value="Zinc_finger_PHD-type_CS"/>
</dbReference>
<dbReference type="SUPFAM" id="SSF54160">
    <property type="entry name" value="Chromo domain-like"/>
    <property type="match status" value="2"/>
</dbReference>
<dbReference type="SMART" id="SM01146">
    <property type="entry name" value="DUF1086"/>
    <property type="match status" value="1"/>
</dbReference>
<dbReference type="PANTHER" id="PTHR45623:SF22">
    <property type="entry name" value="CHROMODOMAIN-HELICASE-DNA-BINDING PROTEIN 4"/>
    <property type="match status" value="1"/>
</dbReference>
<dbReference type="InterPro" id="IPR023780">
    <property type="entry name" value="Chromo_domain"/>
</dbReference>
<dbReference type="InterPro" id="IPR000330">
    <property type="entry name" value="SNF2_N"/>
</dbReference>
<evidence type="ECO:0000256" key="17">
    <source>
        <dbReference type="PROSITE-ProRule" id="PRU00146"/>
    </source>
</evidence>
<comment type="subcellular location">
    <subcellularLocation>
        <location evidence="1">Nucleus</location>
    </subcellularLocation>
</comment>
<dbReference type="GO" id="GO:0003682">
    <property type="term" value="F:chromatin binding"/>
    <property type="evidence" value="ECO:0007669"/>
    <property type="project" value="TreeGrafter"/>
</dbReference>
<dbReference type="InterPro" id="IPR012957">
    <property type="entry name" value="CHD_C2"/>
</dbReference>
<feature type="compositionally biased region" description="Polar residues" evidence="18">
    <location>
        <begin position="1771"/>
        <end position="1784"/>
    </location>
</feature>
<keyword evidence="13" id="KW-0238">DNA-binding</keyword>
<keyword evidence="10" id="KW-0067">ATP-binding</keyword>
<dbReference type="OMA" id="KAKSRFM"/>
<feature type="compositionally biased region" description="Basic and acidic residues" evidence="18">
    <location>
        <begin position="1444"/>
        <end position="1536"/>
    </location>
</feature>
<evidence type="ECO:0000256" key="5">
    <source>
        <dbReference type="ARBA" id="ARBA00022737"/>
    </source>
</evidence>
<feature type="compositionally biased region" description="Pro residues" evidence="18">
    <location>
        <begin position="358"/>
        <end position="379"/>
    </location>
</feature>
<dbReference type="FunFam" id="3.40.50.10810:FF:000001">
    <property type="entry name" value="chromodomain-helicase-DNA-binding protein 3 isoform X1"/>
    <property type="match status" value="1"/>
</dbReference>
<feature type="region of interest" description="Disordered" evidence="18">
    <location>
        <begin position="356"/>
        <end position="379"/>
    </location>
</feature>
<dbReference type="PROSITE" id="PS01359">
    <property type="entry name" value="ZF_PHD_1"/>
    <property type="match status" value="1"/>
</dbReference>
<dbReference type="InterPro" id="IPR012958">
    <property type="entry name" value="CHD_N"/>
</dbReference>
<feature type="compositionally biased region" description="Acidic residues" evidence="18">
    <location>
        <begin position="161"/>
        <end position="171"/>
    </location>
</feature>